<evidence type="ECO:0000256" key="4">
    <source>
        <dbReference type="ARBA" id="ARBA00023054"/>
    </source>
</evidence>
<keyword evidence="2 5" id="KW-0863">Zinc-finger</keyword>
<dbReference type="Proteomes" id="UP000770717">
    <property type="component" value="Unassembled WGS sequence"/>
</dbReference>
<dbReference type="InterPro" id="IPR001870">
    <property type="entry name" value="B30.2/SPRY"/>
</dbReference>
<name>A0A8J6BAM4_ELECQ</name>
<feature type="domain" description="B box-type" evidence="7">
    <location>
        <begin position="58"/>
        <end position="99"/>
    </location>
</feature>
<dbReference type="Gene3D" id="4.10.830.40">
    <property type="match status" value="1"/>
</dbReference>
<accession>A0A8J6BAM4</accession>
<dbReference type="SMART" id="SM00449">
    <property type="entry name" value="SPRY"/>
    <property type="match status" value="1"/>
</dbReference>
<dbReference type="OrthoDB" id="6270329at2759"/>
<keyword evidence="1" id="KW-0479">Metal-binding</keyword>
<dbReference type="PANTHER" id="PTHR25465">
    <property type="entry name" value="B-BOX DOMAIN CONTAINING"/>
    <property type="match status" value="1"/>
</dbReference>
<dbReference type="Gene3D" id="2.60.120.920">
    <property type="match status" value="1"/>
</dbReference>
<dbReference type="SMART" id="SM00589">
    <property type="entry name" value="PRY"/>
    <property type="match status" value="1"/>
</dbReference>
<evidence type="ECO:0000256" key="6">
    <source>
        <dbReference type="SAM" id="Coils"/>
    </source>
</evidence>
<comment type="caution">
    <text evidence="9">The sequence shown here is derived from an EMBL/GenBank/DDBJ whole genome shotgun (WGS) entry which is preliminary data.</text>
</comment>
<protein>
    <submittedName>
        <fullName evidence="9">Uncharacterized protein</fullName>
    </submittedName>
</protein>
<evidence type="ECO:0000313" key="9">
    <source>
        <dbReference type="EMBL" id="KAG9464346.1"/>
    </source>
</evidence>
<evidence type="ECO:0000256" key="5">
    <source>
        <dbReference type="PROSITE-ProRule" id="PRU00024"/>
    </source>
</evidence>
<dbReference type="InterPro" id="IPR043136">
    <property type="entry name" value="B30.2/SPRY_sf"/>
</dbReference>
<dbReference type="Pfam" id="PF00622">
    <property type="entry name" value="SPRY"/>
    <property type="match status" value="1"/>
</dbReference>
<dbReference type="GO" id="GO:0008270">
    <property type="term" value="F:zinc ion binding"/>
    <property type="evidence" value="ECO:0007669"/>
    <property type="project" value="UniProtKB-KW"/>
</dbReference>
<dbReference type="EMBL" id="WNTK01004603">
    <property type="protein sequence ID" value="KAG9464346.1"/>
    <property type="molecule type" value="Genomic_DNA"/>
</dbReference>
<dbReference type="Pfam" id="PF00643">
    <property type="entry name" value="zf-B_box"/>
    <property type="match status" value="1"/>
</dbReference>
<evidence type="ECO:0000256" key="1">
    <source>
        <dbReference type="ARBA" id="ARBA00022723"/>
    </source>
</evidence>
<dbReference type="SUPFAM" id="SSF49899">
    <property type="entry name" value="Concanavalin A-like lectins/glucanases"/>
    <property type="match status" value="1"/>
</dbReference>
<reference evidence="9" key="1">
    <citation type="thesis" date="2020" institute="ProQuest LLC" country="789 East Eisenhower Parkway, Ann Arbor, MI, USA">
        <title>Comparative Genomics and Chromosome Evolution.</title>
        <authorList>
            <person name="Mudd A.B."/>
        </authorList>
    </citation>
    <scope>NUCLEOTIDE SEQUENCE</scope>
    <source>
        <strain evidence="9">HN-11 Male</strain>
        <tissue evidence="9">Kidney and liver</tissue>
    </source>
</reference>
<evidence type="ECO:0000259" key="8">
    <source>
        <dbReference type="PROSITE" id="PS50188"/>
    </source>
</evidence>
<keyword evidence="10" id="KW-1185">Reference proteome</keyword>
<dbReference type="CDD" id="cd12891">
    <property type="entry name" value="SPRY_PRY_C-I_2"/>
    <property type="match status" value="1"/>
</dbReference>
<feature type="coiled-coil region" evidence="6">
    <location>
        <begin position="100"/>
        <end position="206"/>
    </location>
</feature>
<evidence type="ECO:0000259" key="7">
    <source>
        <dbReference type="PROSITE" id="PS50119"/>
    </source>
</evidence>
<dbReference type="SMART" id="SM00336">
    <property type="entry name" value="BBOX"/>
    <property type="match status" value="1"/>
</dbReference>
<gene>
    <name evidence="9" type="ORF">GDO78_020085</name>
</gene>
<dbReference type="InterPro" id="IPR003879">
    <property type="entry name" value="Butyrophylin_SPRY"/>
</dbReference>
<dbReference type="Pfam" id="PF13765">
    <property type="entry name" value="PRY"/>
    <property type="match status" value="1"/>
</dbReference>
<evidence type="ECO:0000256" key="3">
    <source>
        <dbReference type="ARBA" id="ARBA00022833"/>
    </source>
</evidence>
<dbReference type="SUPFAM" id="SSF57845">
    <property type="entry name" value="B-box zinc-binding domain"/>
    <property type="match status" value="1"/>
</dbReference>
<dbReference type="InterPro" id="IPR013320">
    <property type="entry name" value="ConA-like_dom_sf"/>
</dbReference>
<dbReference type="Gene3D" id="3.30.160.60">
    <property type="entry name" value="Classic Zinc Finger"/>
    <property type="match status" value="1"/>
</dbReference>
<dbReference type="AlphaFoldDB" id="A0A8J6BAM4"/>
<dbReference type="PANTHER" id="PTHR25465:SF61">
    <property type="entry name" value="E3 UBIQUITIN_ISG15 LIGASE TRIM25-LIKE"/>
    <property type="match status" value="1"/>
</dbReference>
<dbReference type="PROSITE" id="PS50119">
    <property type="entry name" value="ZF_BBOX"/>
    <property type="match status" value="1"/>
</dbReference>
<evidence type="ECO:0000313" key="10">
    <source>
        <dbReference type="Proteomes" id="UP000770717"/>
    </source>
</evidence>
<dbReference type="InterPro" id="IPR051051">
    <property type="entry name" value="E3_ubiq-ligase_TRIM/RNF"/>
</dbReference>
<dbReference type="CDD" id="cd19769">
    <property type="entry name" value="Bbox2_TRIM16-like"/>
    <property type="match status" value="1"/>
</dbReference>
<keyword evidence="4 6" id="KW-0175">Coiled coil</keyword>
<dbReference type="PROSITE" id="PS50188">
    <property type="entry name" value="B302_SPRY"/>
    <property type="match status" value="1"/>
</dbReference>
<evidence type="ECO:0000256" key="2">
    <source>
        <dbReference type="ARBA" id="ARBA00022771"/>
    </source>
</evidence>
<keyword evidence="3" id="KW-0862">Zinc</keyword>
<sequence length="450" mass="51000">METSQSGKKDKICCSYCVQSPVPATRTCVHCEASLCEHHVKVHSKSTEHILVEPTTFIKDLMCSIHNKVIEFCCSKDGACICASCCIIGEHRGHKVDSIKDAFEKRKASIKDSLDNLALESEENEKTLERLLKKRDNMQGVATGVTERVAALFRDMSEQLEALQAKAMSEVSRQEQQVMVHVNSLIEQLEEKKDGLSKKMNHLEEMCNMANPLKMLRGTSHEEVKRRGSQKAYEGDIDIQVSTKVNEGPVSLILHIGLLNFVESLQDLKALRQFTDIKKSEITLDVNTAQNKISISNDLKSASHSTASQKYPESPERFKSCQVLSTNEFTSGQHYWEVDVSEAKRWIVGVAFKSIERKIADNESFLGYNKKSWTLFFQKFLGASHNNIQNEVISESTVKEIGIYLDYDNGYLSFYQLNPTRHLYTFTATFYETLHAAFYVFDNSCIKIKS</sequence>
<dbReference type="InterPro" id="IPR000315">
    <property type="entry name" value="Znf_B-box"/>
</dbReference>
<dbReference type="PRINTS" id="PR01407">
    <property type="entry name" value="BUTYPHLNCDUF"/>
</dbReference>
<dbReference type="InterPro" id="IPR003877">
    <property type="entry name" value="SPRY_dom"/>
</dbReference>
<feature type="domain" description="B30.2/SPRY" evidence="8">
    <location>
        <begin position="262"/>
        <end position="450"/>
    </location>
</feature>
<proteinExistence type="predicted"/>
<dbReference type="GO" id="GO:0005737">
    <property type="term" value="C:cytoplasm"/>
    <property type="evidence" value="ECO:0007669"/>
    <property type="project" value="UniProtKB-ARBA"/>
</dbReference>
<organism evidence="9 10">
    <name type="scientific">Eleutherodactylus coqui</name>
    <name type="common">Puerto Rican coqui</name>
    <dbReference type="NCBI Taxonomy" id="57060"/>
    <lineage>
        <taxon>Eukaryota</taxon>
        <taxon>Metazoa</taxon>
        <taxon>Chordata</taxon>
        <taxon>Craniata</taxon>
        <taxon>Vertebrata</taxon>
        <taxon>Euteleostomi</taxon>
        <taxon>Amphibia</taxon>
        <taxon>Batrachia</taxon>
        <taxon>Anura</taxon>
        <taxon>Neobatrachia</taxon>
        <taxon>Hyloidea</taxon>
        <taxon>Eleutherodactylidae</taxon>
        <taxon>Eleutherodactylinae</taxon>
        <taxon>Eleutherodactylus</taxon>
        <taxon>Eleutherodactylus</taxon>
    </lineage>
</organism>
<dbReference type="InterPro" id="IPR006574">
    <property type="entry name" value="PRY"/>
</dbReference>